<dbReference type="GO" id="GO:0005634">
    <property type="term" value="C:nucleus"/>
    <property type="evidence" value="ECO:0007669"/>
    <property type="project" value="UniProtKB-SubCell"/>
</dbReference>
<evidence type="ECO:0000256" key="2">
    <source>
        <dbReference type="ARBA" id="ARBA00022454"/>
    </source>
</evidence>
<gene>
    <name evidence="12" type="ORF">TAPDE_000679</name>
</gene>
<dbReference type="EMBL" id="CAHR02000022">
    <property type="protein sequence ID" value="CCG81003.1"/>
    <property type="molecule type" value="Genomic_DNA"/>
</dbReference>
<comment type="caution">
    <text evidence="12">The sequence shown here is derived from an EMBL/GenBank/DDBJ whole genome shotgun (WGS) entry which is preliminary data.</text>
</comment>
<evidence type="ECO:0000259" key="11">
    <source>
        <dbReference type="Pfam" id="PF08234"/>
    </source>
</evidence>
<dbReference type="GO" id="GO:0031262">
    <property type="term" value="C:Ndc80 complex"/>
    <property type="evidence" value="ECO:0007669"/>
    <property type="project" value="InterPro"/>
</dbReference>
<dbReference type="InterPro" id="IPR013255">
    <property type="entry name" value="Spc25_C"/>
</dbReference>
<keyword evidence="13" id="KW-1185">Reference proteome</keyword>
<evidence type="ECO:0000313" key="12">
    <source>
        <dbReference type="EMBL" id="CCG81003.1"/>
    </source>
</evidence>
<dbReference type="GO" id="GO:0007059">
    <property type="term" value="P:chromosome segregation"/>
    <property type="evidence" value="ECO:0007669"/>
    <property type="project" value="InterPro"/>
</dbReference>
<dbReference type="eggNOG" id="KOG4657">
    <property type="taxonomic scope" value="Eukaryota"/>
</dbReference>
<dbReference type="STRING" id="1097556.R4X7E1"/>
<evidence type="ECO:0000256" key="7">
    <source>
        <dbReference type="ARBA" id="ARBA00023306"/>
    </source>
</evidence>
<name>R4X7E1_TAPDE</name>
<feature type="domain" description="Chromosome segregation protein Spc25 C-terminal" evidence="11">
    <location>
        <begin position="161"/>
        <end position="204"/>
    </location>
</feature>
<dbReference type="CDD" id="cd23784">
    <property type="entry name" value="RWD_Spc25"/>
    <property type="match status" value="1"/>
</dbReference>
<dbReference type="OrthoDB" id="4056921at2759"/>
<comment type="subcellular location">
    <subcellularLocation>
        <location evidence="9">Nucleus</location>
    </subcellularLocation>
    <subcellularLocation>
        <location evidence="9">Chromosome</location>
        <location evidence="9">Centromere</location>
        <location evidence="9">Kinetochore</location>
    </subcellularLocation>
</comment>
<keyword evidence="8 9" id="KW-0137">Centromere</keyword>
<accession>R4X7E1</accession>
<dbReference type="AlphaFoldDB" id="R4X7E1"/>
<dbReference type="VEuPathDB" id="FungiDB:TAPDE_000679"/>
<evidence type="ECO:0000256" key="5">
    <source>
        <dbReference type="ARBA" id="ARBA00022838"/>
    </source>
</evidence>
<evidence type="ECO:0000256" key="4">
    <source>
        <dbReference type="ARBA" id="ARBA00022776"/>
    </source>
</evidence>
<keyword evidence="5 9" id="KW-0995">Kinetochore</keyword>
<dbReference type="InterPro" id="IPR045143">
    <property type="entry name" value="Spc25"/>
</dbReference>
<organism evidence="12 13">
    <name type="scientific">Taphrina deformans (strain PYCC 5710 / ATCC 11124 / CBS 356.35 / IMI 108563 / JCM 9778 / NBRC 8474)</name>
    <name type="common">Peach leaf curl fungus</name>
    <name type="synonym">Lalaria deformans</name>
    <dbReference type="NCBI Taxonomy" id="1097556"/>
    <lineage>
        <taxon>Eukaryota</taxon>
        <taxon>Fungi</taxon>
        <taxon>Dikarya</taxon>
        <taxon>Ascomycota</taxon>
        <taxon>Taphrinomycotina</taxon>
        <taxon>Taphrinomycetes</taxon>
        <taxon>Taphrinales</taxon>
        <taxon>Taphrinaceae</taxon>
        <taxon>Taphrina</taxon>
    </lineage>
</organism>
<reference evidence="12 13" key="1">
    <citation type="journal article" date="2013" name="MBio">
        <title>Genome sequencing of the plant pathogen Taphrina deformans, the causal agent of peach leaf curl.</title>
        <authorList>
            <person name="Cisse O.H."/>
            <person name="Almeida J.M.G.C.F."/>
            <person name="Fonseca A."/>
            <person name="Kumar A.A."/>
            <person name="Salojaervi J."/>
            <person name="Overmyer K."/>
            <person name="Hauser P.M."/>
            <person name="Pagni M."/>
        </authorList>
    </citation>
    <scope>NUCLEOTIDE SEQUENCE [LARGE SCALE GENOMIC DNA]</scope>
    <source>
        <strain evidence="13">PYCC 5710 / ATCC 11124 / CBS 356.35 / IMI 108563 / JCM 9778 / NBRC 8474</strain>
    </source>
</reference>
<keyword evidence="4 9" id="KW-0498">Mitosis</keyword>
<keyword evidence="6 10" id="KW-0175">Coiled coil</keyword>
<dbReference type="Pfam" id="PF08234">
    <property type="entry name" value="Spindle_Spc25"/>
    <property type="match status" value="1"/>
</dbReference>
<keyword evidence="2 9" id="KW-0158">Chromosome</keyword>
<evidence type="ECO:0000256" key="3">
    <source>
        <dbReference type="ARBA" id="ARBA00022618"/>
    </source>
</evidence>
<comment type="similarity">
    <text evidence="1 9">Belongs to the SPC25 family.</text>
</comment>
<evidence type="ECO:0000313" key="13">
    <source>
        <dbReference type="Proteomes" id="UP000013776"/>
    </source>
</evidence>
<dbReference type="PANTHER" id="PTHR14281">
    <property type="entry name" value="KINETOCHORE PROTEIN SPC25-RELATED"/>
    <property type="match status" value="1"/>
</dbReference>
<evidence type="ECO:0000256" key="6">
    <source>
        <dbReference type="ARBA" id="ARBA00023054"/>
    </source>
</evidence>
<sequence>MTSTMPLPSIDFDNLAQLKSRMSAFTTRFDQFIIAGREQLRKERDEFATGMAEDRLLQRTNQQAIEATLREQKELEATLQNEKLEVHDMQASIEDYSAKRNKMIEYKDALEQQTQGVQEIMNKKREVMAAKRHDLTIQNVKNKPELQTWETQLGMRIESAGTDMLRFEFSRINDRDINMPHSFVIDLATSMYAVTECQPQLSTMQAIEFRALY</sequence>
<comment type="subunit">
    <text evidence="9">Component of the NDC80 complex.</text>
</comment>
<evidence type="ECO:0000256" key="8">
    <source>
        <dbReference type="ARBA" id="ARBA00023328"/>
    </source>
</evidence>
<dbReference type="Proteomes" id="UP000013776">
    <property type="component" value="Unassembled WGS sequence"/>
</dbReference>
<dbReference type="GO" id="GO:0051301">
    <property type="term" value="P:cell division"/>
    <property type="evidence" value="ECO:0007669"/>
    <property type="project" value="UniProtKB-UniRule"/>
</dbReference>
<keyword evidence="9" id="KW-0539">Nucleus</keyword>
<evidence type="ECO:0000256" key="9">
    <source>
        <dbReference type="RuleBase" id="RU367150"/>
    </source>
</evidence>
<proteinExistence type="inferred from homology"/>
<protein>
    <recommendedName>
        <fullName evidence="9">Kinetochore protein SPC25</fullName>
    </recommendedName>
</protein>
<dbReference type="PANTHER" id="PTHR14281:SF0">
    <property type="entry name" value="KINETOCHORE PROTEIN SPC25"/>
    <property type="match status" value="1"/>
</dbReference>
<keyword evidence="3 9" id="KW-0132">Cell division</keyword>
<feature type="coiled-coil region" evidence="10">
    <location>
        <begin position="62"/>
        <end position="113"/>
    </location>
</feature>
<evidence type="ECO:0000256" key="1">
    <source>
        <dbReference type="ARBA" id="ARBA00006379"/>
    </source>
</evidence>
<keyword evidence="7 9" id="KW-0131">Cell cycle</keyword>
<evidence type="ECO:0000256" key="10">
    <source>
        <dbReference type="SAM" id="Coils"/>
    </source>
</evidence>
<dbReference type="Gene3D" id="3.30.457.50">
    <property type="entry name" value="Chromosome segregation protein Spc25"/>
    <property type="match status" value="1"/>
</dbReference>
<comment type="function">
    <text evidence="9">Acts as a component of the essential kinetochore-associated NDC80 complex, which is required for chromosome segregation and spindle checkpoint activity.</text>
</comment>